<evidence type="ECO:0000313" key="2">
    <source>
        <dbReference type="EMBL" id="QPK11473.1"/>
    </source>
</evidence>
<evidence type="ECO:0000313" key="3">
    <source>
        <dbReference type="Proteomes" id="UP000078551"/>
    </source>
</evidence>
<reference evidence="2 4" key="2">
    <citation type="submission" date="2020-11" db="EMBL/GenBank/DDBJ databases">
        <title>Indigenous Rhizobia Nodulating Common beans in Western Kenya.</title>
        <authorList>
            <person name="Wekesa C.S."/>
            <person name="Oelmueller R."/>
            <person name="Furch A.C."/>
        </authorList>
    </citation>
    <scope>NUCLEOTIDE SEQUENCE [LARGE SCALE GENOMIC DNA]</scope>
    <source>
        <strain evidence="4">BS3</strain>
        <strain evidence="2">S3</strain>
        <plasmid evidence="2 4">pBS3a</plasmid>
    </source>
</reference>
<dbReference type="RefSeq" id="WP_004668636.1">
    <property type="nucleotide sequence ID" value="NZ_CP013530.1"/>
</dbReference>
<evidence type="ECO:0000313" key="4">
    <source>
        <dbReference type="Proteomes" id="UP000540266"/>
    </source>
</evidence>
<keyword evidence="3" id="KW-1185">Reference proteome</keyword>
<geneLocation type="plasmid" evidence="1 3">
    <name>pRphaN671d</name>
</geneLocation>
<name>A0A192TIW2_9HYPH</name>
<sequence>MNELLHRGVVVSTYRSPEQEHDHHPIDARVRPEIDQADDAARASVEGQAKAIRVNQRRVKV</sequence>
<dbReference type="AlphaFoldDB" id="A0A192TIW2"/>
<dbReference type="KEGG" id="rpha:AMC79_PC00110"/>
<accession>A0A192TIW2</accession>
<organism evidence="2 4">
    <name type="scientific">Rhizobium phaseoli</name>
    <dbReference type="NCBI Taxonomy" id="396"/>
    <lineage>
        <taxon>Bacteria</taxon>
        <taxon>Pseudomonadati</taxon>
        <taxon>Pseudomonadota</taxon>
        <taxon>Alphaproteobacteria</taxon>
        <taxon>Hyphomicrobiales</taxon>
        <taxon>Rhizobiaceae</taxon>
        <taxon>Rhizobium/Agrobacterium group</taxon>
        <taxon>Rhizobium</taxon>
    </lineage>
</organism>
<proteinExistence type="predicted"/>
<gene>
    <name evidence="1" type="ORF">AMC81_PD00137</name>
    <name evidence="2" type="ORF">HER27_022660</name>
</gene>
<keyword evidence="2" id="KW-0614">Plasmid</keyword>
<geneLocation type="plasmid" evidence="2 4">
    <name>pBS3a</name>
</geneLocation>
<reference evidence="1 3" key="1">
    <citation type="submission" date="2015-11" db="EMBL/GenBank/DDBJ databases">
        <title>The limits of bacterial species coexistence and the symbiotic plasmid transference in sympatric Rhizobium populations.</title>
        <authorList>
            <person name="Perez-Carrascal O.M."/>
            <person name="VanInsberghe D."/>
            <person name="Juarez S."/>
            <person name="Polz M.F."/>
            <person name="Vinuesa P."/>
            <person name="Gonzalez V."/>
        </authorList>
    </citation>
    <scope>NUCLEOTIDE SEQUENCE [LARGE SCALE GENOMIC DNA]</scope>
    <source>
        <strain evidence="1 3">N771</strain>
        <plasmid evidence="1 3">pRphaN671d</plasmid>
    </source>
</reference>
<dbReference type="GeneID" id="45960448"/>
<evidence type="ECO:0000313" key="1">
    <source>
        <dbReference type="EMBL" id="ANL87994.1"/>
    </source>
</evidence>
<dbReference type="Proteomes" id="UP000078551">
    <property type="component" value="Plasmid pRphaN671d"/>
</dbReference>
<dbReference type="Proteomes" id="UP000540266">
    <property type="component" value="Plasmid pBS3a"/>
</dbReference>
<dbReference type="EMBL" id="CP013572">
    <property type="protein sequence ID" value="ANL87994.1"/>
    <property type="molecule type" value="Genomic_DNA"/>
</dbReference>
<protein>
    <submittedName>
        <fullName evidence="2">Uncharacterized protein</fullName>
    </submittedName>
</protein>
<dbReference type="EMBL" id="CP064932">
    <property type="protein sequence ID" value="QPK11473.1"/>
    <property type="molecule type" value="Genomic_DNA"/>
</dbReference>